<dbReference type="PANTHER" id="PTHR20858">
    <property type="entry name" value="PHOSPHOMETHYLPYRIMIDINE KINASE"/>
    <property type="match status" value="1"/>
</dbReference>
<dbReference type="PANTHER" id="PTHR20858:SF17">
    <property type="entry name" value="HYDROXYMETHYLPYRIMIDINE_PHOSPHOMETHYLPYRIMIDINE KINASE THI20-RELATED"/>
    <property type="match status" value="1"/>
</dbReference>
<keyword evidence="4" id="KW-0808">Transferase</keyword>
<evidence type="ECO:0000259" key="3">
    <source>
        <dbReference type="Pfam" id="PF08543"/>
    </source>
</evidence>
<dbReference type="InterPro" id="IPR013749">
    <property type="entry name" value="PM/HMP-P_kinase-1"/>
</dbReference>
<dbReference type="GO" id="GO:0009229">
    <property type="term" value="P:thiamine diphosphate biosynthetic process"/>
    <property type="evidence" value="ECO:0007669"/>
    <property type="project" value="UniProtKB-UniPathway"/>
</dbReference>
<evidence type="ECO:0000256" key="2">
    <source>
        <dbReference type="ARBA" id="ARBA00012135"/>
    </source>
</evidence>
<comment type="caution">
    <text evidence="4">The sequence shown here is derived from an EMBL/GenBank/DDBJ whole genome shotgun (WGS) entry which is preliminary data.</text>
</comment>
<name>A0A1Q8SS59_9GAMM</name>
<dbReference type="EC" id="2.7.1.49" evidence="2"/>
<dbReference type="RefSeq" id="WP_075570047.1">
    <property type="nucleotide sequence ID" value="NZ_MSDO01000012.1"/>
</dbReference>
<organism evidence="4 5">
    <name type="scientific">Salinicola socius</name>
    <dbReference type="NCBI Taxonomy" id="404433"/>
    <lineage>
        <taxon>Bacteria</taxon>
        <taxon>Pseudomonadati</taxon>
        <taxon>Pseudomonadota</taxon>
        <taxon>Gammaproteobacteria</taxon>
        <taxon>Oceanospirillales</taxon>
        <taxon>Halomonadaceae</taxon>
        <taxon>Salinicola</taxon>
    </lineage>
</organism>
<accession>A0A1Q8SS59</accession>
<evidence type="ECO:0000256" key="1">
    <source>
        <dbReference type="ARBA" id="ARBA00004948"/>
    </source>
</evidence>
<dbReference type="InterPro" id="IPR004399">
    <property type="entry name" value="HMP/HMP-P_kinase_dom"/>
</dbReference>
<protein>
    <recommendedName>
        <fullName evidence="2">hydroxymethylpyrimidine kinase</fullName>
        <ecNumber evidence="2">2.7.1.49</ecNumber>
    </recommendedName>
</protein>
<sequence>MIRYADKPVVMVLAGHDPTGGAGLVADAEAVRGCGGWPVTVPTAMTVQSTRDVISVEPSRGDFIRRAARALFDDFRIAAIKVGLIPNLEVLEAVIDVARMSPGTPLIVDPVLRSGGGSELSTPGLLEPIRLRLLPLVDILTPNRRELTLLAAIGDTDEVAKVVEVMSLGCAAVLVTGTDPLDDESMSGNVVHTLHTPELNRQWQWPRLPADYHGSGCTLASALATRLAVGEGLAAACAQAQRFTWDTLDNGLALGQGQYLPDRVWRAPDFDATLE</sequence>
<gene>
    <name evidence="4" type="ORF">BTW07_10050</name>
</gene>
<dbReference type="InterPro" id="IPR029056">
    <property type="entry name" value="Ribokinase-like"/>
</dbReference>
<dbReference type="GO" id="GO:0009228">
    <property type="term" value="P:thiamine biosynthetic process"/>
    <property type="evidence" value="ECO:0007669"/>
    <property type="project" value="InterPro"/>
</dbReference>
<dbReference type="Pfam" id="PF08543">
    <property type="entry name" value="Phos_pyr_kin"/>
    <property type="match status" value="1"/>
</dbReference>
<dbReference type="AlphaFoldDB" id="A0A1Q8SS59"/>
<dbReference type="SUPFAM" id="SSF53613">
    <property type="entry name" value="Ribokinase-like"/>
    <property type="match status" value="1"/>
</dbReference>
<keyword evidence="4" id="KW-0418">Kinase</keyword>
<reference evidence="4 5" key="1">
    <citation type="submission" date="2016-12" db="EMBL/GenBank/DDBJ databases">
        <title>Draft genome sequences of strains Salinicola socius SMB35, Salinicola sp. MH3R3-1 and Chromohalobacter sp. SMB17 from the Verkhnekamsk potash mining region of Russia.</title>
        <authorList>
            <person name="Mavrodi D.V."/>
            <person name="Olsson B.E."/>
            <person name="Korsakova E.S."/>
            <person name="Pyankova A."/>
            <person name="Mavrodi O.V."/>
            <person name="Plotnikova E.G."/>
        </authorList>
    </citation>
    <scope>NUCLEOTIDE SEQUENCE [LARGE SCALE GENOMIC DNA]</scope>
    <source>
        <strain evidence="4 5">SMB35</strain>
    </source>
</reference>
<dbReference type="STRING" id="404433.BTW07_10050"/>
<comment type="pathway">
    <text evidence="1">Cofactor biosynthesis; thiamine diphosphate biosynthesis.</text>
</comment>
<keyword evidence="5" id="KW-1185">Reference proteome</keyword>
<dbReference type="GO" id="GO:0005829">
    <property type="term" value="C:cytosol"/>
    <property type="evidence" value="ECO:0007669"/>
    <property type="project" value="TreeGrafter"/>
</dbReference>
<feature type="domain" description="Pyridoxamine kinase/Phosphomethylpyrimidine kinase" evidence="3">
    <location>
        <begin position="17"/>
        <end position="258"/>
    </location>
</feature>
<evidence type="ECO:0000313" key="5">
    <source>
        <dbReference type="Proteomes" id="UP000186878"/>
    </source>
</evidence>
<dbReference type="CDD" id="cd01169">
    <property type="entry name" value="HMPP_kinase"/>
    <property type="match status" value="1"/>
</dbReference>
<dbReference type="Proteomes" id="UP000186878">
    <property type="component" value="Unassembled WGS sequence"/>
</dbReference>
<evidence type="ECO:0000313" key="4">
    <source>
        <dbReference type="EMBL" id="OLO04226.1"/>
    </source>
</evidence>
<dbReference type="OrthoDB" id="9810880at2"/>
<dbReference type="Gene3D" id="3.40.1190.20">
    <property type="match status" value="1"/>
</dbReference>
<dbReference type="GO" id="GO:0008902">
    <property type="term" value="F:hydroxymethylpyrimidine kinase activity"/>
    <property type="evidence" value="ECO:0007669"/>
    <property type="project" value="UniProtKB-EC"/>
</dbReference>
<proteinExistence type="predicted"/>
<dbReference type="GO" id="GO:0008972">
    <property type="term" value="F:phosphomethylpyrimidine kinase activity"/>
    <property type="evidence" value="ECO:0007669"/>
    <property type="project" value="InterPro"/>
</dbReference>
<dbReference type="UniPathway" id="UPA00060">
    <property type="reaction ID" value="UER00138"/>
</dbReference>
<dbReference type="EMBL" id="MSDO01000012">
    <property type="protein sequence ID" value="OLO04226.1"/>
    <property type="molecule type" value="Genomic_DNA"/>
</dbReference>